<keyword evidence="7 8" id="KW-0472">Membrane</keyword>
<feature type="transmembrane region" description="Helical" evidence="8">
    <location>
        <begin position="340"/>
        <end position="362"/>
    </location>
</feature>
<name>A0ABS3N7Q1_9BACI</name>
<evidence type="ECO:0000256" key="5">
    <source>
        <dbReference type="ARBA" id="ARBA00022847"/>
    </source>
</evidence>
<feature type="transmembrane region" description="Helical" evidence="8">
    <location>
        <begin position="29"/>
        <end position="49"/>
    </location>
</feature>
<evidence type="ECO:0000256" key="1">
    <source>
        <dbReference type="ARBA" id="ARBA00004651"/>
    </source>
</evidence>
<dbReference type="InterPro" id="IPR018043">
    <property type="entry name" value="Na/Gal_symport_CS"/>
</dbReference>
<dbReference type="InterPro" id="IPR036259">
    <property type="entry name" value="MFS_trans_sf"/>
</dbReference>
<comment type="caution">
    <text evidence="10">The sequence shown here is derived from an EMBL/GenBank/DDBJ whole genome shotgun (WGS) entry which is preliminary data.</text>
</comment>
<feature type="transmembrane region" description="Helical" evidence="8">
    <location>
        <begin position="97"/>
        <end position="119"/>
    </location>
</feature>
<evidence type="ECO:0000259" key="9">
    <source>
        <dbReference type="PROSITE" id="PS50850"/>
    </source>
</evidence>
<feature type="transmembrane region" description="Helical" evidence="8">
    <location>
        <begin position="286"/>
        <end position="307"/>
    </location>
</feature>
<dbReference type="EMBL" id="JAGDEL010000019">
    <property type="protein sequence ID" value="MBO1514075.1"/>
    <property type="molecule type" value="Genomic_DNA"/>
</dbReference>
<dbReference type="RefSeq" id="WP_207980998.1">
    <property type="nucleotide sequence ID" value="NZ_JAGDEL010000019.1"/>
</dbReference>
<dbReference type="PROSITE" id="PS00872">
    <property type="entry name" value="NA_GALACTOSIDE_SYMP"/>
    <property type="match status" value="1"/>
</dbReference>
<evidence type="ECO:0000313" key="10">
    <source>
        <dbReference type="EMBL" id="MBO1514075.1"/>
    </source>
</evidence>
<dbReference type="InterPro" id="IPR020846">
    <property type="entry name" value="MFS_dom"/>
</dbReference>
<evidence type="ECO:0000256" key="4">
    <source>
        <dbReference type="ARBA" id="ARBA00022692"/>
    </source>
</evidence>
<keyword evidence="4 8" id="KW-0812">Transmembrane</keyword>
<dbReference type="CDD" id="cd17332">
    <property type="entry name" value="MFS_MelB_like"/>
    <property type="match status" value="1"/>
</dbReference>
<dbReference type="SUPFAM" id="SSF103473">
    <property type="entry name" value="MFS general substrate transporter"/>
    <property type="match status" value="1"/>
</dbReference>
<accession>A0ABS3N7Q1</accession>
<evidence type="ECO:0000313" key="11">
    <source>
        <dbReference type="Proteomes" id="UP000663981"/>
    </source>
</evidence>
<evidence type="ECO:0000256" key="6">
    <source>
        <dbReference type="ARBA" id="ARBA00022989"/>
    </source>
</evidence>
<evidence type="ECO:0000256" key="3">
    <source>
        <dbReference type="ARBA" id="ARBA00022475"/>
    </source>
</evidence>
<keyword evidence="11" id="KW-1185">Reference proteome</keyword>
<dbReference type="InterPro" id="IPR039672">
    <property type="entry name" value="MFS_2"/>
</dbReference>
<dbReference type="Gene3D" id="1.20.1250.20">
    <property type="entry name" value="MFS general substrate transporter like domains"/>
    <property type="match status" value="1"/>
</dbReference>
<feature type="transmembrane region" description="Helical" evidence="8">
    <location>
        <begin position="55"/>
        <end position="76"/>
    </location>
</feature>
<dbReference type="NCBIfam" id="TIGR00792">
    <property type="entry name" value="gph"/>
    <property type="match status" value="1"/>
</dbReference>
<dbReference type="PROSITE" id="PS50850">
    <property type="entry name" value="MFS"/>
    <property type="match status" value="1"/>
</dbReference>
<sequence length="464" mass="50491">MSMQHANVVEQVQLNEQNQKAGLKLSIQYAMGNFGLNLFFMVIASYLLYFYTDVFGISAAAAGTLFLVTRLIDAVTDIAAGVVVDATESKWGKFRPYILYGAVPLAISGVLCFTVPNFSDTGMLIYAYATYILFGLMYTIVNIPYSSMMTVISQDYQERSTISSIKVVFGTVSTLLATSATLPMVKMFPSEKIGFLVVSGIFGVIAIITLLITFFGTKGIEKKEQKKEKVKSELYSFKTKVKVVGTNAPLLIILIFIVTNTMSFTIQNGAMLFFFKYNYGNVGMFAVYSLITLSITSLFVIISPFFVKLMGKRNLAILSQLISALGLLGLYFFHSSNVSIFLFGGIFSIGMGLSRPLLWAMVPDTVEYGEWKTGLRAEGLIYSSFIFTQKVGMAIGGALSGIILASTGYVANATQTPEALHGILFSVTIVPVIAAVIGMIAIAFHKLDSAKYASIVAEIAARKS</sequence>
<dbReference type="InterPro" id="IPR001927">
    <property type="entry name" value="Na/Gal_symport"/>
</dbReference>
<dbReference type="PANTHER" id="PTHR11328">
    <property type="entry name" value="MAJOR FACILITATOR SUPERFAMILY DOMAIN-CONTAINING PROTEIN"/>
    <property type="match status" value="1"/>
</dbReference>
<feature type="transmembrane region" description="Helical" evidence="8">
    <location>
        <begin position="391"/>
        <end position="411"/>
    </location>
</feature>
<feature type="transmembrane region" description="Helical" evidence="8">
    <location>
        <begin position="314"/>
        <end position="334"/>
    </location>
</feature>
<feature type="transmembrane region" description="Helical" evidence="8">
    <location>
        <begin position="125"/>
        <end position="146"/>
    </location>
</feature>
<feature type="transmembrane region" description="Helical" evidence="8">
    <location>
        <begin position="167"/>
        <end position="187"/>
    </location>
</feature>
<comment type="subcellular location">
    <subcellularLocation>
        <location evidence="1">Cell membrane</location>
        <topology evidence="1">Multi-pass membrane protein</topology>
    </subcellularLocation>
</comment>
<organism evidence="10 11">
    <name type="scientific">Metabacillus bambusae</name>
    <dbReference type="NCBI Taxonomy" id="2795218"/>
    <lineage>
        <taxon>Bacteria</taxon>
        <taxon>Bacillati</taxon>
        <taxon>Bacillota</taxon>
        <taxon>Bacilli</taxon>
        <taxon>Bacillales</taxon>
        <taxon>Bacillaceae</taxon>
        <taxon>Metabacillus</taxon>
    </lineage>
</organism>
<feature type="transmembrane region" description="Helical" evidence="8">
    <location>
        <begin position="248"/>
        <end position="266"/>
    </location>
</feature>
<dbReference type="Pfam" id="PF13347">
    <property type="entry name" value="MFS_2"/>
    <property type="match status" value="1"/>
</dbReference>
<dbReference type="Proteomes" id="UP000663981">
    <property type="component" value="Unassembled WGS sequence"/>
</dbReference>
<dbReference type="PANTHER" id="PTHR11328:SF24">
    <property type="entry name" value="MAJOR FACILITATOR SUPERFAMILY (MFS) PROFILE DOMAIN-CONTAINING PROTEIN"/>
    <property type="match status" value="1"/>
</dbReference>
<feature type="transmembrane region" description="Helical" evidence="8">
    <location>
        <begin position="193"/>
        <end position="217"/>
    </location>
</feature>
<evidence type="ECO:0000256" key="2">
    <source>
        <dbReference type="ARBA" id="ARBA00022448"/>
    </source>
</evidence>
<keyword evidence="2" id="KW-0813">Transport</keyword>
<evidence type="ECO:0000256" key="7">
    <source>
        <dbReference type="ARBA" id="ARBA00023136"/>
    </source>
</evidence>
<feature type="transmembrane region" description="Helical" evidence="8">
    <location>
        <begin position="423"/>
        <end position="444"/>
    </location>
</feature>
<keyword evidence="6 8" id="KW-1133">Transmembrane helix</keyword>
<reference evidence="10 11" key="1">
    <citation type="submission" date="2021-03" db="EMBL/GenBank/DDBJ databases">
        <title>Whole genome sequence of Metabacillus bambusae BG109.</title>
        <authorList>
            <person name="Jeong J.W."/>
        </authorList>
    </citation>
    <scope>NUCLEOTIDE SEQUENCE [LARGE SCALE GENOMIC DNA]</scope>
    <source>
        <strain evidence="10 11">BG109</strain>
    </source>
</reference>
<proteinExistence type="predicted"/>
<keyword evidence="5" id="KW-0769">Symport</keyword>
<keyword evidence="3" id="KW-1003">Cell membrane</keyword>
<protein>
    <submittedName>
        <fullName evidence="10">MFS transporter</fullName>
    </submittedName>
</protein>
<evidence type="ECO:0000256" key="8">
    <source>
        <dbReference type="SAM" id="Phobius"/>
    </source>
</evidence>
<gene>
    <name evidence="10" type="ORF">I7822_20850</name>
</gene>
<feature type="domain" description="Major facilitator superfamily (MFS) profile" evidence="9">
    <location>
        <begin position="25"/>
        <end position="446"/>
    </location>
</feature>